<proteinExistence type="predicted"/>
<name>A0AAE3AZ96_9FIRM</name>
<gene>
    <name evidence="2" type="ORF">LKD45_13130</name>
</gene>
<dbReference type="RefSeq" id="WP_308728803.1">
    <property type="nucleotide sequence ID" value="NZ_JAJEQF010000041.1"/>
</dbReference>
<organism evidence="2 3">
    <name type="scientific">Gallintestinimicrobium propionicum</name>
    <dbReference type="NCBI Taxonomy" id="2981770"/>
    <lineage>
        <taxon>Bacteria</taxon>
        <taxon>Bacillati</taxon>
        <taxon>Bacillota</taxon>
        <taxon>Clostridia</taxon>
        <taxon>Lachnospirales</taxon>
        <taxon>Lachnospiraceae</taxon>
        <taxon>Gallintestinimicrobium</taxon>
    </lineage>
</organism>
<reference evidence="2 3" key="1">
    <citation type="submission" date="2021-10" db="EMBL/GenBank/DDBJ databases">
        <title>Anaerobic single-cell dispensing facilitates the cultivation of human gut bacteria.</title>
        <authorList>
            <person name="Afrizal A."/>
        </authorList>
    </citation>
    <scope>NUCLEOTIDE SEQUENCE [LARGE SCALE GENOMIC DNA]</scope>
    <source>
        <strain evidence="2 3">CLA-AA-H244</strain>
    </source>
</reference>
<comment type="caution">
    <text evidence="2">The sequence shown here is derived from an EMBL/GenBank/DDBJ whole genome shotgun (WGS) entry which is preliminary data.</text>
</comment>
<keyword evidence="3" id="KW-1185">Reference proteome</keyword>
<dbReference type="AlphaFoldDB" id="A0AAE3AZ96"/>
<accession>A0AAE3AZ96</accession>
<protein>
    <submittedName>
        <fullName evidence="2">Uncharacterized protein</fullName>
    </submittedName>
</protein>
<feature type="coiled-coil region" evidence="1">
    <location>
        <begin position="65"/>
        <end position="99"/>
    </location>
</feature>
<dbReference type="EMBL" id="JAJEQF010000041">
    <property type="protein sequence ID" value="MCC2168623.1"/>
    <property type="molecule type" value="Genomic_DNA"/>
</dbReference>
<dbReference type="Proteomes" id="UP001199355">
    <property type="component" value="Unassembled WGS sequence"/>
</dbReference>
<evidence type="ECO:0000313" key="2">
    <source>
        <dbReference type="EMBL" id="MCC2168623.1"/>
    </source>
</evidence>
<sequence>MRFFCFHKKLNRSNPNTPDELKICIRAARKELKYGIPILKVKNYTLEDIFERRLWMLIPFYIFRYEKELSQIDSDEDRLKKLRKECERVAEMLDQECKNGRMRSVTGGALCELSRTVVEKLASKYENVEKEVAEVMGGKVLTYRSKELYQEALAKGIEQGLANLAAGKYQKGESIEKIADDLLMSTSEVEKLLNHQKEA</sequence>
<keyword evidence="1" id="KW-0175">Coiled coil</keyword>
<evidence type="ECO:0000313" key="3">
    <source>
        <dbReference type="Proteomes" id="UP001199355"/>
    </source>
</evidence>
<evidence type="ECO:0000256" key="1">
    <source>
        <dbReference type="SAM" id="Coils"/>
    </source>
</evidence>